<protein>
    <submittedName>
        <fullName evidence="8">RDD family protein</fullName>
    </submittedName>
</protein>
<evidence type="ECO:0000259" key="7">
    <source>
        <dbReference type="Pfam" id="PF06271"/>
    </source>
</evidence>
<feature type="transmembrane region" description="Helical" evidence="6">
    <location>
        <begin position="48"/>
        <end position="68"/>
    </location>
</feature>
<keyword evidence="5 6" id="KW-0472">Membrane</keyword>
<evidence type="ECO:0000313" key="9">
    <source>
        <dbReference type="Proteomes" id="UP000449906"/>
    </source>
</evidence>
<name>A0A7J5DYQ2_NOCSI</name>
<evidence type="ECO:0000256" key="3">
    <source>
        <dbReference type="ARBA" id="ARBA00022692"/>
    </source>
</evidence>
<sequence>MFRGCNKVRDGCGARHVGGSPTLAAVPSPTAKRPDLSSFETASWGRRIAALLVDWLLCTLAVVLVFGLDEYTKAGSVASILVLPVYIVESTLLTWLAGGSIGKLLTGLCVVPADGHLHRLNPIKVLIRQIMIGLVIPPLVFRNDGRGLHDLAAGTSTVTFATLRTLVK</sequence>
<dbReference type="Pfam" id="PF06271">
    <property type="entry name" value="RDD"/>
    <property type="match status" value="1"/>
</dbReference>
<accession>A0A7J5DYQ2</accession>
<feature type="domain" description="RDD" evidence="7">
    <location>
        <begin position="41"/>
        <end position="154"/>
    </location>
</feature>
<keyword evidence="2" id="KW-1003">Cell membrane</keyword>
<reference evidence="8 9" key="1">
    <citation type="submission" date="2019-09" db="EMBL/GenBank/DDBJ databases">
        <title>Pimelobacter sp. isolated from Paulinella.</title>
        <authorList>
            <person name="Jeong S.E."/>
        </authorList>
    </citation>
    <scope>NUCLEOTIDE SEQUENCE [LARGE SCALE GENOMIC DNA]</scope>
    <source>
        <strain evidence="8 9">Pch-N</strain>
    </source>
</reference>
<evidence type="ECO:0000256" key="6">
    <source>
        <dbReference type="SAM" id="Phobius"/>
    </source>
</evidence>
<keyword evidence="4 6" id="KW-1133">Transmembrane helix</keyword>
<dbReference type="GO" id="GO:0005886">
    <property type="term" value="C:plasma membrane"/>
    <property type="evidence" value="ECO:0007669"/>
    <property type="project" value="UniProtKB-SubCell"/>
</dbReference>
<dbReference type="PANTHER" id="PTHR36115">
    <property type="entry name" value="PROLINE-RICH ANTIGEN HOMOLOG-RELATED"/>
    <property type="match status" value="1"/>
</dbReference>
<comment type="subcellular location">
    <subcellularLocation>
        <location evidence="1">Cell membrane</location>
        <topology evidence="1">Multi-pass membrane protein</topology>
    </subcellularLocation>
</comment>
<organism evidence="8 9">
    <name type="scientific">Nocardioides simplex</name>
    <name type="common">Arthrobacter simplex</name>
    <dbReference type="NCBI Taxonomy" id="2045"/>
    <lineage>
        <taxon>Bacteria</taxon>
        <taxon>Bacillati</taxon>
        <taxon>Actinomycetota</taxon>
        <taxon>Actinomycetes</taxon>
        <taxon>Propionibacteriales</taxon>
        <taxon>Nocardioidaceae</taxon>
        <taxon>Pimelobacter</taxon>
    </lineage>
</organism>
<proteinExistence type="predicted"/>
<dbReference type="OrthoDB" id="5187110at2"/>
<dbReference type="EMBL" id="WBVM01000001">
    <property type="protein sequence ID" value="KAB2811057.1"/>
    <property type="molecule type" value="Genomic_DNA"/>
</dbReference>
<evidence type="ECO:0000256" key="4">
    <source>
        <dbReference type="ARBA" id="ARBA00022989"/>
    </source>
</evidence>
<comment type="caution">
    <text evidence="8">The sequence shown here is derived from an EMBL/GenBank/DDBJ whole genome shotgun (WGS) entry which is preliminary data.</text>
</comment>
<dbReference type="InterPro" id="IPR010432">
    <property type="entry name" value="RDD"/>
</dbReference>
<dbReference type="InterPro" id="IPR051791">
    <property type="entry name" value="Pra-immunoreactive"/>
</dbReference>
<dbReference type="PANTHER" id="PTHR36115:SF6">
    <property type="entry name" value="PROLINE-RICH ANTIGEN HOMOLOG"/>
    <property type="match status" value="1"/>
</dbReference>
<keyword evidence="3 6" id="KW-0812">Transmembrane</keyword>
<evidence type="ECO:0000256" key="5">
    <source>
        <dbReference type="ARBA" id="ARBA00023136"/>
    </source>
</evidence>
<evidence type="ECO:0000313" key="8">
    <source>
        <dbReference type="EMBL" id="KAB2811057.1"/>
    </source>
</evidence>
<gene>
    <name evidence="8" type="ORF">F9L07_03760</name>
</gene>
<dbReference type="AlphaFoldDB" id="A0A7J5DYQ2"/>
<feature type="transmembrane region" description="Helical" evidence="6">
    <location>
        <begin position="74"/>
        <end position="96"/>
    </location>
</feature>
<evidence type="ECO:0000256" key="2">
    <source>
        <dbReference type="ARBA" id="ARBA00022475"/>
    </source>
</evidence>
<dbReference type="Proteomes" id="UP000449906">
    <property type="component" value="Unassembled WGS sequence"/>
</dbReference>
<evidence type="ECO:0000256" key="1">
    <source>
        <dbReference type="ARBA" id="ARBA00004651"/>
    </source>
</evidence>